<dbReference type="GO" id="GO:0009288">
    <property type="term" value="C:bacterial-type flagellum"/>
    <property type="evidence" value="ECO:0007669"/>
    <property type="project" value="InterPro"/>
</dbReference>
<protein>
    <recommendedName>
        <fullName evidence="3">Flagellar FliJ protein</fullName>
    </recommendedName>
</protein>
<evidence type="ECO:0000256" key="9">
    <source>
        <dbReference type="ARBA" id="ARBA00023136"/>
    </source>
</evidence>
<evidence type="ECO:0000256" key="7">
    <source>
        <dbReference type="ARBA" id="ARBA00022795"/>
    </source>
</evidence>
<evidence type="ECO:0000256" key="5">
    <source>
        <dbReference type="ARBA" id="ARBA00022475"/>
    </source>
</evidence>
<dbReference type="Pfam" id="PF02050">
    <property type="entry name" value="FliJ"/>
    <property type="match status" value="1"/>
</dbReference>
<evidence type="ECO:0000256" key="3">
    <source>
        <dbReference type="ARBA" id="ARBA00020392"/>
    </source>
</evidence>
<sequence>MSGFNFRLQKILDIRYEKEEESKRDFKAAQDAKDSVQKRLKKLEESYNKYSKIDLSSSVVERRIKQNYCNVIQFNINETSAELEKKTEILETKRETLKSRQVERKTVEILRDNQEKAYIKEQNLIEQKANDEFALYGYIRNLKYK</sequence>
<dbReference type="Gene3D" id="1.10.287.1700">
    <property type="match status" value="1"/>
</dbReference>
<proteinExistence type="inferred from homology"/>
<accession>A0A6I6FBC6</accession>
<keyword evidence="9" id="KW-0472">Membrane</keyword>
<dbReference type="GO" id="GO:0071973">
    <property type="term" value="P:bacterial-type flagellum-dependent cell motility"/>
    <property type="evidence" value="ECO:0007669"/>
    <property type="project" value="InterPro"/>
</dbReference>
<dbReference type="NCBIfam" id="TIGR02473">
    <property type="entry name" value="flagell_FliJ"/>
    <property type="match status" value="1"/>
</dbReference>
<evidence type="ECO:0000313" key="12">
    <source>
        <dbReference type="EMBL" id="QGU95085.1"/>
    </source>
</evidence>
<dbReference type="AlphaFoldDB" id="A0A6I6FBC6"/>
<keyword evidence="8" id="KW-0653">Protein transport</keyword>
<keyword evidence="7" id="KW-1005">Bacterial flagellum biogenesis</keyword>
<keyword evidence="10" id="KW-1006">Bacterial flagellum protein export</keyword>
<evidence type="ECO:0000256" key="6">
    <source>
        <dbReference type="ARBA" id="ARBA00022500"/>
    </source>
</evidence>
<keyword evidence="6" id="KW-0145">Chemotaxis</keyword>
<keyword evidence="13" id="KW-1185">Reference proteome</keyword>
<evidence type="ECO:0000256" key="2">
    <source>
        <dbReference type="ARBA" id="ARBA00010004"/>
    </source>
</evidence>
<feature type="coiled-coil region" evidence="11">
    <location>
        <begin position="26"/>
        <end position="100"/>
    </location>
</feature>
<dbReference type="Proteomes" id="UP000422764">
    <property type="component" value="Chromosome"/>
</dbReference>
<keyword evidence="5" id="KW-1003">Cell membrane</keyword>
<keyword evidence="12" id="KW-0969">Cilium</keyword>
<organism evidence="12 13">
    <name type="scientific">Clostridium bovifaecis</name>
    <dbReference type="NCBI Taxonomy" id="2184719"/>
    <lineage>
        <taxon>Bacteria</taxon>
        <taxon>Bacillati</taxon>
        <taxon>Bacillota</taxon>
        <taxon>Clostridia</taxon>
        <taxon>Eubacteriales</taxon>
        <taxon>Clostridiaceae</taxon>
        <taxon>Clostridium</taxon>
    </lineage>
</organism>
<dbReference type="InterPro" id="IPR012823">
    <property type="entry name" value="Flagell_FliJ"/>
</dbReference>
<comment type="similarity">
    <text evidence="2">Belongs to the FliJ family.</text>
</comment>
<name>A0A6I6FBC6_9CLOT</name>
<evidence type="ECO:0000256" key="11">
    <source>
        <dbReference type="SAM" id="Coils"/>
    </source>
</evidence>
<reference evidence="12 13" key="1">
    <citation type="submission" date="2019-12" db="EMBL/GenBank/DDBJ databases">
        <title>Genome sequenceing of Clostridium bovifaecis.</title>
        <authorList>
            <person name="Yao Y."/>
        </authorList>
    </citation>
    <scope>NUCLEOTIDE SEQUENCE [LARGE SCALE GENOMIC DNA]</scope>
    <source>
        <strain evidence="12 13">BXX</strain>
    </source>
</reference>
<evidence type="ECO:0000313" key="13">
    <source>
        <dbReference type="Proteomes" id="UP000422764"/>
    </source>
</evidence>
<gene>
    <name evidence="12" type="primary">fliJ</name>
    <name evidence="12" type="ORF">GOM49_08270</name>
</gene>
<evidence type="ECO:0000256" key="8">
    <source>
        <dbReference type="ARBA" id="ARBA00022927"/>
    </source>
</evidence>
<dbReference type="EMBL" id="CP046522">
    <property type="protein sequence ID" value="QGU95085.1"/>
    <property type="molecule type" value="Genomic_DNA"/>
</dbReference>
<dbReference type="GO" id="GO:0006935">
    <property type="term" value="P:chemotaxis"/>
    <property type="evidence" value="ECO:0007669"/>
    <property type="project" value="UniProtKB-KW"/>
</dbReference>
<keyword evidence="12" id="KW-0966">Cell projection</keyword>
<evidence type="ECO:0000256" key="10">
    <source>
        <dbReference type="ARBA" id="ARBA00023225"/>
    </source>
</evidence>
<dbReference type="GO" id="GO:0015031">
    <property type="term" value="P:protein transport"/>
    <property type="evidence" value="ECO:0007669"/>
    <property type="project" value="UniProtKB-KW"/>
</dbReference>
<dbReference type="InterPro" id="IPR053716">
    <property type="entry name" value="Flag_assembly_chemotaxis_eff"/>
</dbReference>
<keyword evidence="12" id="KW-0282">Flagellum</keyword>
<comment type="subcellular location">
    <subcellularLocation>
        <location evidence="1">Cell membrane</location>
        <topology evidence="1">Peripheral membrane protein</topology>
        <orientation evidence="1">Cytoplasmic side</orientation>
    </subcellularLocation>
</comment>
<keyword evidence="4" id="KW-0813">Transport</keyword>
<keyword evidence="11" id="KW-0175">Coiled coil</keyword>
<dbReference type="GO" id="GO:0044781">
    <property type="term" value="P:bacterial-type flagellum organization"/>
    <property type="evidence" value="ECO:0007669"/>
    <property type="project" value="UniProtKB-KW"/>
</dbReference>
<evidence type="ECO:0000256" key="4">
    <source>
        <dbReference type="ARBA" id="ARBA00022448"/>
    </source>
</evidence>
<dbReference type="GO" id="GO:0005886">
    <property type="term" value="C:plasma membrane"/>
    <property type="evidence" value="ECO:0007669"/>
    <property type="project" value="UniProtKB-SubCell"/>
</dbReference>
<evidence type="ECO:0000256" key="1">
    <source>
        <dbReference type="ARBA" id="ARBA00004413"/>
    </source>
</evidence>